<protein>
    <submittedName>
        <fullName evidence="2">Uncharacterized protein</fullName>
    </submittedName>
</protein>
<dbReference type="RefSeq" id="WP_380531493.1">
    <property type="nucleotide sequence ID" value="NZ_JBHFAB010000002.1"/>
</dbReference>
<proteinExistence type="predicted"/>
<evidence type="ECO:0000256" key="1">
    <source>
        <dbReference type="SAM" id="MobiDB-lite"/>
    </source>
</evidence>
<evidence type="ECO:0000313" key="3">
    <source>
        <dbReference type="Proteomes" id="UP001592531"/>
    </source>
</evidence>
<comment type="caution">
    <text evidence="2">The sequence shown here is derived from an EMBL/GenBank/DDBJ whole genome shotgun (WGS) entry which is preliminary data.</text>
</comment>
<dbReference type="EMBL" id="JBHFAB010000002">
    <property type="protein sequence ID" value="MFC1415555.1"/>
    <property type="molecule type" value="Genomic_DNA"/>
</dbReference>
<evidence type="ECO:0000313" key="2">
    <source>
        <dbReference type="EMBL" id="MFC1415555.1"/>
    </source>
</evidence>
<sequence length="99" mass="10423">MGLERRRVEPGARRPERVPDLADEGETAIVESLVRTGLVNLGFTPEDARAALDRYAGQVLQGAVDRVAALPCTGDGSWIAASRPEILAVLANAAPDTDG</sequence>
<dbReference type="Proteomes" id="UP001592531">
    <property type="component" value="Unassembled WGS sequence"/>
</dbReference>
<reference evidence="2 3" key="1">
    <citation type="submission" date="2024-09" db="EMBL/GenBank/DDBJ databases">
        <authorList>
            <person name="Lee S.D."/>
        </authorList>
    </citation>
    <scope>NUCLEOTIDE SEQUENCE [LARGE SCALE GENOMIC DNA]</scope>
    <source>
        <strain evidence="2 3">N8-3</strain>
    </source>
</reference>
<feature type="region of interest" description="Disordered" evidence="1">
    <location>
        <begin position="1"/>
        <end position="20"/>
    </location>
</feature>
<organism evidence="2 3">
    <name type="scientific">Streptacidiphilus cavernicola</name>
    <dbReference type="NCBI Taxonomy" id="3342716"/>
    <lineage>
        <taxon>Bacteria</taxon>
        <taxon>Bacillati</taxon>
        <taxon>Actinomycetota</taxon>
        <taxon>Actinomycetes</taxon>
        <taxon>Kitasatosporales</taxon>
        <taxon>Streptomycetaceae</taxon>
        <taxon>Streptacidiphilus</taxon>
    </lineage>
</organism>
<keyword evidence="3" id="KW-1185">Reference proteome</keyword>
<name>A0ABV6VP93_9ACTN</name>
<gene>
    <name evidence="2" type="ORF">ACEZDE_02695</name>
</gene>
<accession>A0ABV6VP93</accession>